<evidence type="ECO:0000256" key="3">
    <source>
        <dbReference type="ARBA" id="ARBA00022840"/>
    </source>
</evidence>
<comment type="caution">
    <text evidence="5">The sequence shown here is derived from an EMBL/GenBank/DDBJ whole genome shotgun (WGS) entry which is preliminary data.</text>
</comment>
<dbReference type="Gene3D" id="3.30.450.90">
    <property type="match status" value="1"/>
</dbReference>
<gene>
    <name evidence="5" type="ORF">A2122_02430</name>
</gene>
<dbReference type="PANTHER" id="PTHR30258">
    <property type="entry name" value="TYPE II SECRETION SYSTEM PROTEIN GSPE-RELATED"/>
    <property type="match status" value="1"/>
</dbReference>
<name>A0A1G2C7D3_9BACT</name>
<evidence type="ECO:0000313" key="6">
    <source>
        <dbReference type="Proteomes" id="UP000176648"/>
    </source>
</evidence>
<dbReference type="InterPro" id="IPR001482">
    <property type="entry name" value="T2SS/T4SS_dom"/>
</dbReference>
<comment type="similarity">
    <text evidence="1">Belongs to the GSP E family.</text>
</comment>
<accession>A0A1G2C7D3</accession>
<evidence type="ECO:0000256" key="2">
    <source>
        <dbReference type="ARBA" id="ARBA00022741"/>
    </source>
</evidence>
<protein>
    <recommendedName>
        <fullName evidence="4">Bacterial type II secretion system protein E domain-containing protein</fullName>
    </recommendedName>
</protein>
<proteinExistence type="inferred from homology"/>
<dbReference type="GO" id="GO:0016887">
    <property type="term" value="F:ATP hydrolysis activity"/>
    <property type="evidence" value="ECO:0007669"/>
    <property type="project" value="TreeGrafter"/>
</dbReference>
<evidence type="ECO:0000259" key="4">
    <source>
        <dbReference type="PROSITE" id="PS00662"/>
    </source>
</evidence>
<feature type="domain" description="Bacterial type II secretion system protein E" evidence="4">
    <location>
        <begin position="236"/>
        <end position="250"/>
    </location>
</feature>
<dbReference type="PROSITE" id="PS00662">
    <property type="entry name" value="T2SP_E"/>
    <property type="match status" value="1"/>
</dbReference>
<organism evidence="5 6">
    <name type="scientific">Candidatus Liptonbacteria bacterium GWB1_49_6</name>
    <dbReference type="NCBI Taxonomy" id="1798644"/>
    <lineage>
        <taxon>Bacteria</taxon>
        <taxon>Candidatus Liptoniibacteriota</taxon>
    </lineage>
</organism>
<dbReference type="STRING" id="1798644.A2122_02430"/>
<dbReference type="SUPFAM" id="SSF52540">
    <property type="entry name" value="P-loop containing nucleoside triphosphate hydrolases"/>
    <property type="match status" value="1"/>
</dbReference>
<dbReference type="GO" id="GO:0005886">
    <property type="term" value="C:plasma membrane"/>
    <property type="evidence" value="ECO:0007669"/>
    <property type="project" value="TreeGrafter"/>
</dbReference>
<dbReference type="CDD" id="cd01129">
    <property type="entry name" value="PulE-GspE-like"/>
    <property type="match status" value="1"/>
</dbReference>
<evidence type="ECO:0000256" key="1">
    <source>
        <dbReference type="ARBA" id="ARBA00006611"/>
    </source>
</evidence>
<dbReference type="InterPro" id="IPR027417">
    <property type="entry name" value="P-loop_NTPase"/>
</dbReference>
<evidence type="ECO:0000313" key="5">
    <source>
        <dbReference type="EMBL" id="OGY96570.1"/>
    </source>
</evidence>
<dbReference type="Proteomes" id="UP000176648">
    <property type="component" value="Unassembled WGS sequence"/>
</dbReference>
<dbReference type="Pfam" id="PF00437">
    <property type="entry name" value="T2SSE"/>
    <property type="match status" value="1"/>
</dbReference>
<keyword evidence="2" id="KW-0547">Nucleotide-binding</keyword>
<dbReference type="GO" id="GO:0005524">
    <property type="term" value="F:ATP binding"/>
    <property type="evidence" value="ECO:0007669"/>
    <property type="project" value="UniProtKB-KW"/>
</dbReference>
<dbReference type="Gene3D" id="3.40.50.300">
    <property type="entry name" value="P-loop containing nucleotide triphosphate hydrolases"/>
    <property type="match status" value="1"/>
</dbReference>
<keyword evidence="3" id="KW-0067">ATP-binding</keyword>
<reference evidence="5 6" key="1">
    <citation type="journal article" date="2016" name="Nat. Commun.">
        <title>Thousands of microbial genomes shed light on interconnected biogeochemical processes in an aquifer system.</title>
        <authorList>
            <person name="Anantharaman K."/>
            <person name="Brown C.T."/>
            <person name="Hug L.A."/>
            <person name="Sharon I."/>
            <person name="Castelle C.J."/>
            <person name="Probst A.J."/>
            <person name="Thomas B.C."/>
            <person name="Singh A."/>
            <person name="Wilkins M.J."/>
            <person name="Karaoz U."/>
            <person name="Brodie E.L."/>
            <person name="Williams K.H."/>
            <person name="Hubbard S.S."/>
            <person name="Banfield J.F."/>
        </authorList>
    </citation>
    <scope>NUCLEOTIDE SEQUENCE [LARGE SCALE GENOMIC DNA]</scope>
</reference>
<sequence length="430" mass="47457">MEIGKKRLEELSMRLTTLDAVKEEILKTNPAAFTTTTLFEIVLAGALANRASDIHFEAEEKRARVRYRIDGYLHDAYDNLPIKNYATIISRIKLLAGLKINVRGEPQDGRFTIGLTAKEIEMRVSIIPSEFGETVVMRILDPDSIHIGLADLGFRPDDLELVARTLAKPNGLILNTGPTGSGKTTTLYAFLRKVNTSDIKIITIEDPVEYHLPGIEQTQVDPDVGYTFASGLRSILRQDPDVILVGEIRDAETADIAMQASLTGHMVFSTLHTNDAVGAVPRLVDLGVKPQTIGPALSLVIAQRLVRRLCVKCKKEKEISPDLRANIETFLKKLPARVDRKHYTRFTLYEPVGCPECSKLGYRGRIGIVEFLEADADFGALVLKDASEAALLGLAKKQEMVTMQQDGILKAIIGQTTLEEVAEITGPIVW</sequence>
<dbReference type="EMBL" id="MHKU01000028">
    <property type="protein sequence ID" value="OGY96570.1"/>
    <property type="molecule type" value="Genomic_DNA"/>
</dbReference>
<dbReference type="AlphaFoldDB" id="A0A1G2C7D3"/>
<dbReference type="PANTHER" id="PTHR30258:SF13">
    <property type="entry name" value="SECRETION PATHWAY ATPASE-RELATED"/>
    <property type="match status" value="1"/>
</dbReference>